<accession>F4R4M5</accession>
<dbReference type="eggNOG" id="KOG4121">
    <property type="taxonomic scope" value="Eukaryota"/>
</dbReference>
<reference evidence="13" key="1">
    <citation type="journal article" date="2011" name="Proc. Natl. Acad. Sci. U.S.A.">
        <title>Obligate biotrophy features unraveled by the genomic analysis of rust fungi.</title>
        <authorList>
            <person name="Duplessis S."/>
            <person name="Cuomo C.A."/>
            <person name="Lin Y.-C."/>
            <person name="Aerts A."/>
            <person name="Tisserant E."/>
            <person name="Veneault-Fourrey C."/>
            <person name="Joly D.L."/>
            <person name="Hacquard S."/>
            <person name="Amselem J."/>
            <person name="Cantarel B.L."/>
            <person name="Chiu R."/>
            <person name="Coutinho P.M."/>
            <person name="Feau N."/>
            <person name="Field M."/>
            <person name="Frey P."/>
            <person name="Gelhaye E."/>
            <person name="Goldberg J."/>
            <person name="Grabherr M.G."/>
            <person name="Kodira C.D."/>
            <person name="Kohler A."/>
            <person name="Kuees U."/>
            <person name="Lindquist E.A."/>
            <person name="Lucas S.M."/>
            <person name="Mago R."/>
            <person name="Mauceli E."/>
            <person name="Morin E."/>
            <person name="Murat C."/>
            <person name="Pangilinan J.L."/>
            <person name="Park R."/>
            <person name="Pearson M."/>
            <person name="Quesneville H."/>
            <person name="Rouhier N."/>
            <person name="Sakthikumar S."/>
            <person name="Salamov A.A."/>
            <person name="Schmutz J."/>
            <person name="Selles B."/>
            <person name="Shapiro H."/>
            <person name="Tanguay P."/>
            <person name="Tuskan G.A."/>
            <person name="Henrissat B."/>
            <person name="Van de Peer Y."/>
            <person name="Rouze P."/>
            <person name="Ellis J.G."/>
            <person name="Dodds P.N."/>
            <person name="Schein J.E."/>
            <person name="Zhong S."/>
            <person name="Hamelin R.C."/>
            <person name="Grigoriev I.V."/>
            <person name="Szabo L.J."/>
            <person name="Martin F."/>
        </authorList>
    </citation>
    <scope>NUCLEOTIDE SEQUENCE [LARGE SCALE GENOMIC DNA]</scope>
    <source>
        <strain evidence="13">98AG31 / pathotype 3-4-7</strain>
    </source>
</reference>
<organism evidence="13">
    <name type="scientific">Melampsora larici-populina (strain 98AG31 / pathotype 3-4-7)</name>
    <name type="common">Poplar leaf rust fungus</name>
    <dbReference type="NCBI Taxonomy" id="747676"/>
    <lineage>
        <taxon>Eukaryota</taxon>
        <taxon>Fungi</taxon>
        <taxon>Dikarya</taxon>
        <taxon>Basidiomycota</taxon>
        <taxon>Pucciniomycotina</taxon>
        <taxon>Pucciniomycetes</taxon>
        <taxon>Pucciniales</taxon>
        <taxon>Melampsoraceae</taxon>
        <taxon>Melampsora</taxon>
    </lineage>
</organism>
<evidence type="ECO:0000256" key="9">
    <source>
        <dbReference type="SAM" id="MobiDB-lite"/>
    </source>
</evidence>
<evidence type="ECO:0000256" key="1">
    <source>
        <dbReference type="ARBA" id="ARBA00004259"/>
    </source>
</evidence>
<dbReference type="GO" id="GO:0016973">
    <property type="term" value="P:poly(A)+ mRNA export from nucleus"/>
    <property type="evidence" value="ECO:0007669"/>
    <property type="project" value="TreeGrafter"/>
</dbReference>
<feature type="compositionally biased region" description="Polar residues" evidence="9">
    <location>
        <begin position="134"/>
        <end position="156"/>
    </location>
</feature>
<keyword evidence="4" id="KW-0509">mRNA transport</keyword>
<dbReference type="PANTHER" id="PTHR13405:SF11">
    <property type="entry name" value="NUCLEAR PORE COMPLEX PROTEIN NUP133"/>
    <property type="match status" value="1"/>
</dbReference>
<dbReference type="EMBL" id="GL883090">
    <property type="protein sequence ID" value="EGG12833.1"/>
    <property type="molecule type" value="Genomic_DNA"/>
</dbReference>
<keyword evidence="8" id="KW-0175">Coiled coil</keyword>
<dbReference type="STRING" id="747676.F4R4M5"/>
<dbReference type="Proteomes" id="UP000001072">
    <property type="component" value="Unassembled WGS sequence"/>
</dbReference>
<dbReference type="Gene3D" id="2.130.10.10">
    <property type="entry name" value="YVTN repeat-like/Quinoprotein amine dehydrogenase"/>
    <property type="match status" value="1"/>
</dbReference>
<evidence type="ECO:0000259" key="11">
    <source>
        <dbReference type="Pfam" id="PF08801"/>
    </source>
</evidence>
<name>F4R4M5_MELLP</name>
<proteinExistence type="inferred from homology"/>
<feature type="domain" description="Nucleoporin Nup133/Nup155-like N-terminal" evidence="11">
    <location>
        <begin position="199"/>
        <end position="633"/>
    </location>
</feature>
<comment type="subcellular location">
    <subcellularLocation>
        <location evidence="1">Nucleus envelope</location>
    </subcellularLocation>
</comment>
<dbReference type="InterPro" id="IPR015943">
    <property type="entry name" value="WD40/YVTN_repeat-like_dom_sf"/>
</dbReference>
<feature type="region of interest" description="Disordered" evidence="9">
    <location>
        <begin position="132"/>
        <end position="156"/>
    </location>
</feature>
<comment type="similarity">
    <text evidence="2">Belongs to the nucleoporin Nup133 family.</text>
</comment>
<dbReference type="PANTHER" id="PTHR13405">
    <property type="entry name" value="NUCLEAR PORE COMPLEX PROTEIN NUP133"/>
    <property type="match status" value="1"/>
</dbReference>
<evidence type="ECO:0000313" key="13">
    <source>
        <dbReference type="Proteomes" id="UP000001072"/>
    </source>
</evidence>
<evidence type="ECO:0000256" key="5">
    <source>
        <dbReference type="ARBA" id="ARBA00022927"/>
    </source>
</evidence>
<feature type="coiled-coil region" evidence="8">
    <location>
        <begin position="1351"/>
        <end position="1378"/>
    </location>
</feature>
<evidence type="ECO:0000256" key="7">
    <source>
        <dbReference type="ARBA" id="ARBA00023242"/>
    </source>
</evidence>
<dbReference type="VEuPathDB" id="FungiDB:MELLADRAFT_114945"/>
<evidence type="ECO:0000256" key="4">
    <source>
        <dbReference type="ARBA" id="ARBA00022816"/>
    </source>
</evidence>
<keyword evidence="13" id="KW-1185">Reference proteome</keyword>
<protein>
    <recommendedName>
        <fullName evidence="14">Nucleoporin Nup133/Nup155-like C-terminal domain-containing protein</fullName>
    </recommendedName>
</protein>
<dbReference type="InterPro" id="IPR037624">
    <property type="entry name" value="Nup133-like"/>
</dbReference>
<dbReference type="InterPro" id="IPR014908">
    <property type="entry name" value="Nucleoporin_Nup133/Nup155_N"/>
</dbReference>
<keyword evidence="5" id="KW-0653">Protein transport</keyword>
<dbReference type="InterPro" id="IPR007187">
    <property type="entry name" value="Nucleoporin_Nup133/Nup155_C"/>
</dbReference>
<evidence type="ECO:0000313" key="12">
    <source>
        <dbReference type="EMBL" id="EGG12833.1"/>
    </source>
</evidence>
<evidence type="ECO:0000256" key="8">
    <source>
        <dbReference type="SAM" id="Coils"/>
    </source>
</evidence>
<keyword evidence="7" id="KW-0539">Nucleus</keyword>
<keyword evidence="3" id="KW-0813">Transport</keyword>
<feature type="domain" description="Nucleoporin Nup133/Nup155-like C-terminal" evidence="10">
    <location>
        <begin position="957"/>
        <end position="1381"/>
    </location>
</feature>
<evidence type="ECO:0000256" key="2">
    <source>
        <dbReference type="ARBA" id="ARBA00005569"/>
    </source>
</evidence>
<dbReference type="GO" id="GO:0000972">
    <property type="term" value="P:transcription-dependent tethering of RNA polymerase II gene DNA at nuclear periphery"/>
    <property type="evidence" value="ECO:0007669"/>
    <property type="project" value="TreeGrafter"/>
</dbReference>
<evidence type="ECO:0000256" key="6">
    <source>
        <dbReference type="ARBA" id="ARBA00023010"/>
    </source>
</evidence>
<dbReference type="GO" id="GO:0006606">
    <property type="term" value="P:protein import into nucleus"/>
    <property type="evidence" value="ECO:0007669"/>
    <property type="project" value="TreeGrafter"/>
</dbReference>
<dbReference type="GO" id="GO:0017056">
    <property type="term" value="F:structural constituent of nuclear pore"/>
    <property type="evidence" value="ECO:0007669"/>
    <property type="project" value="InterPro"/>
</dbReference>
<dbReference type="FunCoup" id="F4R4M5">
    <property type="interactions" value="106"/>
</dbReference>
<dbReference type="SUPFAM" id="SSF117289">
    <property type="entry name" value="Nucleoporin domain"/>
    <property type="match status" value="1"/>
</dbReference>
<dbReference type="HOGENOM" id="CLU_008112_0_0_1"/>
<dbReference type="InParanoid" id="F4R4M5"/>
<dbReference type="Gene3D" id="1.25.40.700">
    <property type="match status" value="1"/>
</dbReference>
<dbReference type="KEGG" id="mlr:MELLADRAFT_114945"/>
<gene>
    <name evidence="12" type="ORF">MELLADRAFT_114945</name>
</gene>
<dbReference type="RefSeq" id="XP_007403771.1">
    <property type="nucleotide sequence ID" value="XM_007403709.1"/>
</dbReference>
<evidence type="ECO:0000259" key="10">
    <source>
        <dbReference type="Pfam" id="PF03177"/>
    </source>
</evidence>
<keyword evidence="6" id="KW-0811">Translocation</keyword>
<evidence type="ECO:0008006" key="14">
    <source>
        <dbReference type="Google" id="ProtNLM"/>
    </source>
</evidence>
<dbReference type="GeneID" id="18925499"/>
<dbReference type="GO" id="GO:0031080">
    <property type="term" value="C:nuclear pore outer ring"/>
    <property type="evidence" value="ECO:0007669"/>
    <property type="project" value="TreeGrafter"/>
</dbReference>
<evidence type="ECO:0000256" key="3">
    <source>
        <dbReference type="ARBA" id="ARBA00022448"/>
    </source>
</evidence>
<dbReference type="Pfam" id="PF08801">
    <property type="entry name" value="Nucleoporin_N"/>
    <property type="match status" value="1"/>
</dbReference>
<dbReference type="OrthoDB" id="103454at2759"/>
<sequence length="1404" mass="155565">MNVIEFVFCVVFRDGDICKIDSAFLNVGFSASCVSDPGRPGARTQAGMTSALLGIGDRTLLELEVLTVKSHRIKIQIDERLNTMFSQNANKGTGPHTRKRTGIRAQSRLSSAGASIAAEPSPTIHPTTFLAPHSGQSRKGSMPHSATINGRNRSMTPMTRGIHTLQALSITEEQTIALEEGLKQVTQPTYGLSILLQDDFHVVTAYSQLPSDVEQMLSGSDLNLDAFKAHVDHSTGFAYVWSREACHVWNFVRRTSAPPTCYVFPCPISRTESVLVNTLAPLPLASLISISSTSTYTRREPGLLLVSPTGELRAWDSLSLALSGVEKFATIQVQLHDAELVRCLQPLPSSPGSFVLATSHSRLLRIAVSPGATGRPTVTSSLMSRAQTWGSKISTLMRWGQTYDPAAGVTALAIGPALEGDTTMGGGEIWALEGRGTLQRWRMGHSGSGERLLSDYEIRPIILENLVPYSEVDMLTMAEQIDLSLLDLSVTYSRDLAILVSYVDATELPEVSSSIKPRSYAIIILDIISTTASPTVTHAIKLQHREYPDPRLETAPTLSLPHGGPAAFICFPERLIAVSLTPGTNLEQMVSLKSGATNRIIGGGTESLSIQPVGESGEKLPTLKVLTTASGILEIELNPSELQRPMPLTAEERLDRATFKLKTKLDQAVFFGDKEENPIAFTLEAEAEGDLGAAAEQISKEILSSSAKNLPPIVDLRAQLSDRSSRLHTLIKFVNATGMLNRLSRACKRTLMSNAELLSATHALWLHQNLKMNALSQSQRPNSTFLSQVIASYMNSTQRDDDDDVIRGFFRTQSSGVIDLLEHSQSQLKSTLSISSHTPNKRAVVLIESNEIIVTVYSAATSFRQAHDKIYDLRDDTYTSPWTSLVALLDILQYHYDATLNVIQQRLRDFGPTIDEENARFGGESQAIILAEDEDEEICCNDRTRELQVILKTQLVQLAENLLAMMNERIAFLQSTLGASHTETKVLNDRYLRVRPLLIMGLVKINKPGRAFGLAEEQRDFRTLVELCHNSTFPGSERRVPLYIERFKKEFAFQLYQWYVEHGRYLDLLTQDDAYAPLVTSFLDNTDYGKISWIHDLAIGRFDHAASVLVNEGLASKDLDEQKLMLSLGKLCQVSQIGVEDLKSEQTLRAIEAIDDRLDIVDAQFRLVGLCTDILGSHPQYSLQTIDNQIELLKENLAPNLSTRPAFAQLFGKSIRHILEGNALGMEDLIDMYSLKANLGEQMEDFITALDAFSRAKELVPGRAHLALQSVWRRIYIHEDWHTLRKSTNLSDEDVTACLKSTALYHVLTNVLNTDDRSESSLQILSPNECFFDASTSVADNLAIRFSEHSTFELEQLVADYQEENNKLEDLIESAGLMEYHAEILRLIQENVQEEFDDSDVTMN</sequence>
<dbReference type="Pfam" id="PF03177">
    <property type="entry name" value="Nucleoporin_C"/>
    <property type="match status" value="1"/>
</dbReference>
<dbReference type="Gene3D" id="1.20.58.1380">
    <property type="match status" value="1"/>
</dbReference>